<name>A0A8S1T0F6_9CILI</name>
<dbReference type="EMBL" id="CAJJDO010000013">
    <property type="protein sequence ID" value="CAD8144192.1"/>
    <property type="molecule type" value="Genomic_DNA"/>
</dbReference>
<gene>
    <name evidence="1" type="ORF">PPENT_87.1.T0130104</name>
</gene>
<sequence>MLLRDRYRIYPDIISQFKFILVFNIIIYKLEYDIPTCFDYVEVSQAFLESLQQYIHFQQICQNEAAKWCQKEKKKMEKED</sequence>
<comment type="caution">
    <text evidence="1">The sequence shown here is derived from an EMBL/GenBank/DDBJ whole genome shotgun (WGS) entry which is preliminary data.</text>
</comment>
<organism evidence="1 2">
    <name type="scientific">Paramecium pentaurelia</name>
    <dbReference type="NCBI Taxonomy" id="43138"/>
    <lineage>
        <taxon>Eukaryota</taxon>
        <taxon>Sar</taxon>
        <taxon>Alveolata</taxon>
        <taxon>Ciliophora</taxon>
        <taxon>Intramacronucleata</taxon>
        <taxon>Oligohymenophorea</taxon>
        <taxon>Peniculida</taxon>
        <taxon>Parameciidae</taxon>
        <taxon>Paramecium</taxon>
    </lineage>
</organism>
<dbReference type="Proteomes" id="UP000689195">
    <property type="component" value="Unassembled WGS sequence"/>
</dbReference>
<reference evidence="1" key="1">
    <citation type="submission" date="2021-01" db="EMBL/GenBank/DDBJ databases">
        <authorList>
            <consortium name="Genoscope - CEA"/>
            <person name="William W."/>
        </authorList>
    </citation>
    <scope>NUCLEOTIDE SEQUENCE</scope>
</reference>
<protein>
    <submittedName>
        <fullName evidence="1">Uncharacterized protein</fullName>
    </submittedName>
</protein>
<evidence type="ECO:0000313" key="2">
    <source>
        <dbReference type="Proteomes" id="UP000689195"/>
    </source>
</evidence>
<keyword evidence="2" id="KW-1185">Reference proteome</keyword>
<accession>A0A8S1T0F6</accession>
<proteinExistence type="predicted"/>
<evidence type="ECO:0000313" key="1">
    <source>
        <dbReference type="EMBL" id="CAD8144192.1"/>
    </source>
</evidence>
<dbReference type="AlphaFoldDB" id="A0A8S1T0F6"/>